<accession>A0A5E7CZ28</accession>
<name>A0A5E7CZ28_PSEFL</name>
<dbReference type="InterPro" id="IPR040448">
    <property type="entry name" value="PanZ_GNAT"/>
</dbReference>
<dbReference type="OrthoDB" id="5736859at2"/>
<dbReference type="GO" id="GO:0016747">
    <property type="term" value="F:acyltransferase activity, transferring groups other than amino-acyl groups"/>
    <property type="evidence" value="ECO:0007669"/>
    <property type="project" value="InterPro"/>
</dbReference>
<organism evidence="2 3">
    <name type="scientific">Pseudomonas fluorescens</name>
    <dbReference type="NCBI Taxonomy" id="294"/>
    <lineage>
        <taxon>Bacteria</taxon>
        <taxon>Pseudomonadati</taxon>
        <taxon>Pseudomonadota</taxon>
        <taxon>Gammaproteobacteria</taxon>
        <taxon>Pseudomonadales</taxon>
        <taxon>Pseudomonadaceae</taxon>
        <taxon>Pseudomonas</taxon>
    </lineage>
</organism>
<dbReference type="Proteomes" id="UP000326018">
    <property type="component" value="Unassembled WGS sequence"/>
</dbReference>
<dbReference type="EMBL" id="CABVIB010000011">
    <property type="protein sequence ID" value="VVO00572.1"/>
    <property type="molecule type" value="Genomic_DNA"/>
</dbReference>
<dbReference type="InterPro" id="IPR016181">
    <property type="entry name" value="Acyl_CoA_acyltransferase"/>
</dbReference>
<proteinExistence type="predicted"/>
<gene>
    <name evidence="2" type="primary">panM</name>
    <name evidence="2" type="ORF">PS712_02636</name>
</gene>
<dbReference type="SUPFAM" id="SSF55729">
    <property type="entry name" value="Acyl-CoA N-acyltransferases (Nat)"/>
    <property type="match status" value="1"/>
</dbReference>
<evidence type="ECO:0000313" key="2">
    <source>
        <dbReference type="EMBL" id="VVO00572.1"/>
    </source>
</evidence>
<evidence type="ECO:0000259" key="1">
    <source>
        <dbReference type="PROSITE" id="PS51186"/>
    </source>
</evidence>
<dbReference type="RefSeq" id="WP_150702698.1">
    <property type="nucleotide sequence ID" value="NZ_CABVIB010000011.1"/>
</dbReference>
<evidence type="ECO:0000313" key="3">
    <source>
        <dbReference type="Proteomes" id="UP000326018"/>
    </source>
</evidence>
<dbReference type="Gene3D" id="3.40.630.30">
    <property type="match status" value="1"/>
</dbReference>
<dbReference type="PROSITE" id="PS51186">
    <property type="entry name" value="GNAT"/>
    <property type="match status" value="1"/>
</dbReference>
<feature type="domain" description="N-acetyltransferase" evidence="1">
    <location>
        <begin position="6"/>
        <end position="134"/>
    </location>
</feature>
<sequence length="134" mass="14790">MPIVVESLNHATEQDRMDLQKIYLDAPQWLFRPFAGDAQLIEACLQDGSLIAGRFNDRLLGAAHLQRGVEIWHLSQLCVRKVTRRRGVAERLVRQAQTMAAQSGASLRLLAPAGHLEAQALSAKLNVPLDALSD</sequence>
<dbReference type="InterPro" id="IPR000182">
    <property type="entry name" value="GNAT_dom"/>
</dbReference>
<dbReference type="AlphaFoldDB" id="A0A5E7CZ28"/>
<reference evidence="2 3" key="1">
    <citation type="submission" date="2019-09" db="EMBL/GenBank/DDBJ databases">
        <authorList>
            <person name="Chandra G."/>
            <person name="Truman W A."/>
        </authorList>
    </citation>
    <scope>NUCLEOTIDE SEQUENCE [LARGE SCALE GENOMIC DNA]</scope>
    <source>
        <strain evidence="2">PS712</strain>
    </source>
</reference>
<protein>
    <submittedName>
        <fullName evidence="2">PanD maturation factor</fullName>
    </submittedName>
</protein>
<dbReference type="Pfam" id="PF12568">
    <property type="entry name" value="PanZ"/>
    <property type="match status" value="1"/>
</dbReference>